<comment type="caution">
    <text evidence="1">The sequence shown here is derived from an EMBL/GenBank/DDBJ whole genome shotgun (WGS) entry which is preliminary data.</text>
</comment>
<proteinExistence type="predicted"/>
<dbReference type="OrthoDB" id="2828299at2"/>
<reference evidence="1 2" key="1">
    <citation type="submission" date="2018-03" db="EMBL/GenBank/DDBJ databases">
        <title>Genomic Encyclopedia of Type Strains, Phase III (KMG-III): the genomes of soil and plant-associated and newly described type strains.</title>
        <authorList>
            <person name="Whitman W."/>
        </authorList>
    </citation>
    <scope>NUCLEOTIDE SEQUENCE [LARGE SCALE GENOMIC DNA]</scope>
    <source>
        <strain evidence="1 2">CGMCC 1.07653</strain>
    </source>
</reference>
<gene>
    <name evidence="1" type="ORF">B0H94_102117</name>
</gene>
<dbReference type="Proteomes" id="UP000242310">
    <property type="component" value="Unassembled WGS sequence"/>
</dbReference>
<evidence type="ECO:0000313" key="1">
    <source>
        <dbReference type="EMBL" id="PSL50841.1"/>
    </source>
</evidence>
<evidence type="ECO:0000313" key="2">
    <source>
        <dbReference type="Proteomes" id="UP000242310"/>
    </source>
</evidence>
<dbReference type="AlphaFoldDB" id="A0A2P8HX83"/>
<organism evidence="1 2">
    <name type="scientific">Salsuginibacillus halophilus</name>
    <dbReference type="NCBI Taxonomy" id="517424"/>
    <lineage>
        <taxon>Bacteria</taxon>
        <taxon>Bacillati</taxon>
        <taxon>Bacillota</taxon>
        <taxon>Bacilli</taxon>
        <taxon>Bacillales</taxon>
        <taxon>Bacillaceae</taxon>
        <taxon>Salsuginibacillus</taxon>
    </lineage>
</organism>
<dbReference type="EMBL" id="PYAV01000002">
    <property type="protein sequence ID" value="PSL50841.1"/>
    <property type="molecule type" value="Genomic_DNA"/>
</dbReference>
<accession>A0A2P8HX83</accession>
<name>A0A2P8HX83_9BACI</name>
<sequence length="62" mass="7164">MEQVIQAFKQTEAELRIPVLRLEIDYELATLYDALEAEDAVAITTSKDNLQALRTEWLQLQN</sequence>
<protein>
    <submittedName>
        <fullName evidence="1">Uncharacterized protein</fullName>
    </submittedName>
</protein>
<dbReference type="RefSeq" id="WP_106587563.1">
    <property type="nucleotide sequence ID" value="NZ_PYAV01000002.1"/>
</dbReference>
<keyword evidence="2" id="KW-1185">Reference proteome</keyword>